<gene>
    <name evidence="5" type="ORF">LLEC1_02923</name>
</gene>
<reference evidence="5 6" key="1">
    <citation type="submission" date="2016-03" db="EMBL/GenBank/DDBJ databases">
        <title>Fine-scale spatial genetic structure of a fungal parasite of coffee scale insects.</title>
        <authorList>
            <person name="Jackson D."/>
            <person name="Zemenick K.A."/>
            <person name="Malloure B."/>
            <person name="Quandt C.A."/>
            <person name="James T.Y."/>
        </authorList>
    </citation>
    <scope>NUCLEOTIDE SEQUENCE [LARGE SCALE GENOMIC DNA]</scope>
    <source>
        <strain evidence="5 6">UM487</strain>
    </source>
</reference>
<evidence type="ECO:0000256" key="3">
    <source>
        <dbReference type="ARBA" id="ARBA00022598"/>
    </source>
</evidence>
<dbReference type="SUPFAM" id="SSF47336">
    <property type="entry name" value="ACP-like"/>
    <property type="match status" value="1"/>
</dbReference>
<dbReference type="PANTHER" id="PTHR45527">
    <property type="entry name" value="NONRIBOSOMAL PEPTIDE SYNTHETASE"/>
    <property type="match status" value="1"/>
</dbReference>
<dbReference type="GO" id="GO:0016874">
    <property type="term" value="F:ligase activity"/>
    <property type="evidence" value="ECO:0007669"/>
    <property type="project" value="UniProtKB-KW"/>
</dbReference>
<dbReference type="Gene3D" id="3.30.559.10">
    <property type="entry name" value="Chloramphenicol acetyltransferase-like domain"/>
    <property type="match status" value="1"/>
</dbReference>
<dbReference type="Gene3D" id="3.30.559.30">
    <property type="entry name" value="Nonribosomal peptide synthetase, condensation domain"/>
    <property type="match status" value="1"/>
</dbReference>
<keyword evidence="6" id="KW-1185">Reference proteome</keyword>
<dbReference type="Gene3D" id="2.30.38.10">
    <property type="entry name" value="Luciferase, Domain 3"/>
    <property type="match status" value="1"/>
</dbReference>
<dbReference type="InterPro" id="IPR000873">
    <property type="entry name" value="AMP-dep_synth/lig_dom"/>
</dbReference>
<keyword evidence="1" id="KW-0596">Phosphopantetheine</keyword>
<evidence type="ECO:0000256" key="2">
    <source>
        <dbReference type="ARBA" id="ARBA00022553"/>
    </source>
</evidence>
<dbReference type="InterPro" id="IPR045851">
    <property type="entry name" value="AMP-bd_C_sf"/>
</dbReference>
<dbReference type="InterPro" id="IPR020806">
    <property type="entry name" value="PKS_PP-bd"/>
</dbReference>
<dbReference type="Proteomes" id="UP000243081">
    <property type="component" value="Unassembled WGS sequence"/>
</dbReference>
<dbReference type="GO" id="GO:0043041">
    <property type="term" value="P:amino acid activation for nonribosomal peptide biosynthetic process"/>
    <property type="evidence" value="ECO:0007669"/>
    <property type="project" value="TreeGrafter"/>
</dbReference>
<dbReference type="InterPro" id="IPR036291">
    <property type="entry name" value="NAD(P)-bd_dom_sf"/>
</dbReference>
<dbReference type="GO" id="GO:0044550">
    <property type="term" value="P:secondary metabolite biosynthetic process"/>
    <property type="evidence" value="ECO:0007669"/>
    <property type="project" value="TreeGrafter"/>
</dbReference>
<dbReference type="InterPro" id="IPR013120">
    <property type="entry name" value="FAR_NAD-bd"/>
</dbReference>
<dbReference type="FunFam" id="3.30.300.30:FF:000015">
    <property type="entry name" value="Nonribosomal peptide synthase SidD"/>
    <property type="match status" value="1"/>
</dbReference>
<evidence type="ECO:0000313" key="5">
    <source>
        <dbReference type="EMBL" id="OAR01942.1"/>
    </source>
</evidence>
<keyword evidence="2" id="KW-0597">Phosphoprotein</keyword>
<dbReference type="Gene3D" id="3.40.50.720">
    <property type="entry name" value="NAD(P)-binding Rossmann-like Domain"/>
    <property type="match status" value="1"/>
</dbReference>
<protein>
    <recommendedName>
        <fullName evidence="4">Carrier domain-containing protein</fullName>
    </recommendedName>
</protein>
<dbReference type="Gene3D" id="3.30.300.30">
    <property type="match status" value="1"/>
</dbReference>
<dbReference type="OrthoDB" id="416786at2759"/>
<dbReference type="Pfam" id="PF00668">
    <property type="entry name" value="Condensation"/>
    <property type="match status" value="1"/>
</dbReference>
<dbReference type="InterPro" id="IPR001242">
    <property type="entry name" value="Condensation_dom"/>
</dbReference>
<dbReference type="SUPFAM" id="SSF56801">
    <property type="entry name" value="Acetyl-CoA synthetase-like"/>
    <property type="match status" value="1"/>
</dbReference>
<feature type="domain" description="Carrier" evidence="4">
    <location>
        <begin position="1029"/>
        <end position="1105"/>
    </location>
</feature>
<dbReference type="PROSITE" id="PS00455">
    <property type="entry name" value="AMP_BINDING"/>
    <property type="match status" value="1"/>
</dbReference>
<dbReference type="PANTHER" id="PTHR45527:SF12">
    <property type="entry name" value="NONRIBOSOMAL PEPTIDE SYNTHETASE IVOA"/>
    <property type="match status" value="1"/>
</dbReference>
<dbReference type="Pfam" id="PF07993">
    <property type="entry name" value="NAD_binding_4"/>
    <property type="match status" value="1"/>
</dbReference>
<keyword evidence="3" id="KW-0436">Ligase</keyword>
<evidence type="ECO:0000256" key="1">
    <source>
        <dbReference type="ARBA" id="ARBA00022450"/>
    </source>
</evidence>
<dbReference type="Gene3D" id="1.10.1200.10">
    <property type="entry name" value="ACP-like"/>
    <property type="match status" value="1"/>
</dbReference>
<accession>A0A179IJ89</accession>
<dbReference type="CDD" id="cd19545">
    <property type="entry name" value="FUM14_C_NRPS-like"/>
    <property type="match status" value="1"/>
</dbReference>
<dbReference type="InterPro" id="IPR009081">
    <property type="entry name" value="PP-bd_ACP"/>
</dbReference>
<dbReference type="Gene3D" id="3.40.50.980">
    <property type="match status" value="2"/>
</dbReference>
<name>A0A179IJ89_CORDF</name>
<dbReference type="SUPFAM" id="SSF52777">
    <property type="entry name" value="CoA-dependent acyltransferases"/>
    <property type="match status" value="2"/>
</dbReference>
<dbReference type="EMBL" id="LUKN01000919">
    <property type="protein sequence ID" value="OAR01942.1"/>
    <property type="molecule type" value="Genomic_DNA"/>
</dbReference>
<proteinExistence type="predicted"/>
<evidence type="ECO:0000313" key="6">
    <source>
        <dbReference type="Proteomes" id="UP000243081"/>
    </source>
</evidence>
<dbReference type="InterPro" id="IPR010071">
    <property type="entry name" value="AA_adenyl_dom"/>
</dbReference>
<dbReference type="NCBIfam" id="TIGR01733">
    <property type="entry name" value="AA-adenyl-dom"/>
    <property type="match status" value="1"/>
</dbReference>
<dbReference type="GO" id="GO:0005737">
    <property type="term" value="C:cytoplasm"/>
    <property type="evidence" value="ECO:0007669"/>
    <property type="project" value="TreeGrafter"/>
</dbReference>
<comment type="caution">
    <text evidence="5">The sequence shown here is derived from an EMBL/GenBank/DDBJ whole genome shotgun (WGS) entry which is preliminary data.</text>
</comment>
<dbReference type="InterPro" id="IPR023213">
    <property type="entry name" value="CAT-like_dom_sf"/>
</dbReference>
<organism evidence="5 6">
    <name type="scientific">Cordyceps confragosa</name>
    <name type="common">Lecanicillium lecanii</name>
    <dbReference type="NCBI Taxonomy" id="2714763"/>
    <lineage>
        <taxon>Eukaryota</taxon>
        <taxon>Fungi</taxon>
        <taxon>Dikarya</taxon>
        <taxon>Ascomycota</taxon>
        <taxon>Pezizomycotina</taxon>
        <taxon>Sordariomycetes</taxon>
        <taxon>Hypocreomycetidae</taxon>
        <taxon>Hypocreales</taxon>
        <taxon>Cordycipitaceae</taxon>
        <taxon>Akanthomyces</taxon>
    </lineage>
</organism>
<sequence length="1464" mass="160557">MRKLTAGDSTTPTPLATPPFSLLSAQCASKTIGEVAERLCVDRSEIEDIYPCTPFQEDQMARTVADSPASVVQSTYALRRNCAVGKLQAALRAVCTANTILRTRIIKTDTGIVQAVLRGQPELIHASDLKTYLALDRALGMCLDQTLLRVALITETDEVDDISAKCHLVISIHHALHDEWSEALILEQLEAAYGGAALPTRQFASFVKYIQDSKSHSKLFWRKELAQRSTPAATFPPAHPPGYQAAPDAISSCFLEFATEHKFSQFKLETQLRLAWALVIHHYTSSDVVVFGTVVDGRAAMVSGIEAITGPTMTTIPCKVHVNSSLTVDEALYNIQDASYWSLPFQQLGLKNMEKLSDSALEHCKFQSLLVIRPRKTPNRSCFLRRIPERSTAPALGGTYPLTIECKILTNSVELRATYDAELLLKAMMQRLLQHYKYTVKEVASKSSHTIAQIRSVSSYDMAQLTEWHNELQEDQPQRQLLVHKLIEHQCHSKPMAVAVHAWDGDFSYREVELLSSRLAAELVEEGVRAESNVPICFEKSKWLAVIMLAVVKAGAAFVLLDPSSQPLERMQLMVIQVKAKLILCSKALLSIAVQMPATRSLLVADGAPCFRGVTRNPRYLPAITEKTALYVIFTSGSTGTPKGVVIEHGGYAAGALSRCKVTGLNHGSRVLQFSSCTFDTFITDILDTLIAGACICVPSESACRSGLAQAARDMGVTYADLVPSVARLIISETISTLKTLVLSGEPATKTDVCDWADKVRLCNLYGPAECSAVATGHAYSGSHSHPANIGRVCGGTCWVVKPTDPDVLLPIGAVGELVVEGNIVGRGYLGQVDEQASSNFLTHLPPWRHEFPGVHGDTRMYKTGDLVQYHEDGTLLFIGRKDDQVKLHGQRLELGEVEHHLRDAFPASVDVVAAIIASPIERLVAFVVVGNAVQQADDAALSLDEQALVGEDIHIVSSRKFQYAIRSAEKLLRERLPTYMVPTVYFPIRQLPRTSSGKVNRGRLQQAASQLLLQNRLSNFTAAREKRNVSTGSEKLLQSIWAQVLGVEPSAISAEDGFLGLGGDSISAMRVAALAESHGLNISAPKMFQNESLRNLTATIDSHTASRRILWEEEVAFPPQILAAATHHERGSVRPHRESPVGVLLTGATGRLGQEILHRLMECDSISAIHCIAVRCAEKLLPHEKVIVYRGDLSRPRLGMSKNEEADVLQSCQAIIHCGATLSFVQNYEMMRSVNVESTKYLAALALRSYMPFHYISTAGVGQQEGHAVIEEASAAWNEPPADGADGYTASKWVSEVFLEKVNSRFGLDVTIHRPSNILCDGDPETDIVNNLLEYSRRIKAVPQLDGWEGHFDFVRSHVAASNIVESLMTSLVRIAQDGRRSSRSVQYIHESGETVIPIDSLSAYVAKDEDVPFKTIDMREWVAKAIQEGMASIVGDFLCDMQDTGERITLPLIKTSRLPFTG</sequence>
<dbReference type="Pfam" id="PF00501">
    <property type="entry name" value="AMP-binding"/>
    <property type="match status" value="1"/>
</dbReference>
<dbReference type="InterPro" id="IPR036736">
    <property type="entry name" value="ACP-like_sf"/>
</dbReference>
<dbReference type="PROSITE" id="PS00012">
    <property type="entry name" value="PHOSPHOPANTETHEINE"/>
    <property type="match status" value="1"/>
</dbReference>
<dbReference type="CDD" id="cd05918">
    <property type="entry name" value="A_NRPS_SidN3_like"/>
    <property type="match status" value="1"/>
</dbReference>
<dbReference type="OMA" id="TEWHNEL"/>
<dbReference type="SMART" id="SM00823">
    <property type="entry name" value="PKS_PP"/>
    <property type="match status" value="1"/>
</dbReference>
<dbReference type="PROSITE" id="PS50075">
    <property type="entry name" value="CARRIER"/>
    <property type="match status" value="1"/>
</dbReference>
<dbReference type="InterPro" id="IPR006162">
    <property type="entry name" value="Ppantetheine_attach_site"/>
</dbReference>
<dbReference type="GO" id="GO:0031177">
    <property type="term" value="F:phosphopantetheine binding"/>
    <property type="evidence" value="ECO:0007669"/>
    <property type="project" value="InterPro"/>
</dbReference>
<dbReference type="SUPFAM" id="SSF51735">
    <property type="entry name" value="NAD(P)-binding Rossmann-fold domains"/>
    <property type="match status" value="1"/>
</dbReference>
<dbReference type="InterPro" id="IPR020845">
    <property type="entry name" value="AMP-binding_CS"/>
</dbReference>
<dbReference type="Pfam" id="PF00550">
    <property type="entry name" value="PP-binding"/>
    <property type="match status" value="1"/>
</dbReference>
<evidence type="ECO:0000259" key="4">
    <source>
        <dbReference type="PROSITE" id="PS50075"/>
    </source>
</evidence>